<feature type="repeat" description="WD" evidence="1">
    <location>
        <begin position="390"/>
        <end position="432"/>
    </location>
</feature>
<proteinExistence type="predicted"/>
<dbReference type="InterPro" id="IPR001680">
    <property type="entry name" value="WD40_rpt"/>
</dbReference>
<evidence type="ECO:0000313" key="3">
    <source>
        <dbReference type="Proteomes" id="UP000030671"/>
    </source>
</evidence>
<dbReference type="PROSITE" id="PS50082">
    <property type="entry name" value="WD_REPEATS_2"/>
    <property type="match status" value="1"/>
</dbReference>
<reference evidence="2 3" key="1">
    <citation type="journal article" date="2012" name="New Phytol.">
        <title>Insight into trade-off between wood decay and parasitism from the genome of a fungal forest pathogen.</title>
        <authorList>
            <person name="Olson A."/>
            <person name="Aerts A."/>
            <person name="Asiegbu F."/>
            <person name="Belbahri L."/>
            <person name="Bouzid O."/>
            <person name="Broberg A."/>
            <person name="Canback B."/>
            <person name="Coutinho P.M."/>
            <person name="Cullen D."/>
            <person name="Dalman K."/>
            <person name="Deflorio G."/>
            <person name="van Diepen L.T."/>
            <person name="Dunand C."/>
            <person name="Duplessis S."/>
            <person name="Durling M."/>
            <person name="Gonthier P."/>
            <person name="Grimwood J."/>
            <person name="Fossdal C.G."/>
            <person name="Hansson D."/>
            <person name="Henrissat B."/>
            <person name="Hietala A."/>
            <person name="Himmelstrand K."/>
            <person name="Hoffmeister D."/>
            <person name="Hogberg N."/>
            <person name="James T.Y."/>
            <person name="Karlsson M."/>
            <person name="Kohler A."/>
            <person name="Kues U."/>
            <person name="Lee Y.H."/>
            <person name="Lin Y.C."/>
            <person name="Lind M."/>
            <person name="Lindquist E."/>
            <person name="Lombard V."/>
            <person name="Lucas S."/>
            <person name="Lunden K."/>
            <person name="Morin E."/>
            <person name="Murat C."/>
            <person name="Park J."/>
            <person name="Raffaello T."/>
            <person name="Rouze P."/>
            <person name="Salamov A."/>
            <person name="Schmutz J."/>
            <person name="Solheim H."/>
            <person name="Stahlberg J."/>
            <person name="Velez H."/>
            <person name="de Vries R.P."/>
            <person name="Wiebenga A."/>
            <person name="Woodward S."/>
            <person name="Yakovlev I."/>
            <person name="Garbelotto M."/>
            <person name="Martin F."/>
            <person name="Grigoriev I.V."/>
            <person name="Stenlid J."/>
        </authorList>
    </citation>
    <scope>NUCLEOTIDE SEQUENCE [LARGE SCALE GENOMIC DNA]</scope>
    <source>
        <strain evidence="2 3">TC 32-1</strain>
    </source>
</reference>
<evidence type="ECO:0000256" key="1">
    <source>
        <dbReference type="PROSITE-ProRule" id="PRU00221"/>
    </source>
</evidence>
<gene>
    <name evidence="2" type="ORF">HETIRDRAFT_429590</name>
</gene>
<accession>W4JWS9</accession>
<keyword evidence="3" id="KW-1185">Reference proteome</keyword>
<dbReference type="InParanoid" id="W4JWS9"/>
<dbReference type="SMART" id="SM00320">
    <property type="entry name" value="WD40"/>
    <property type="match status" value="1"/>
</dbReference>
<dbReference type="KEGG" id="hir:HETIRDRAFT_429590"/>
<evidence type="ECO:0000313" key="2">
    <source>
        <dbReference type="EMBL" id="ETW77316.1"/>
    </source>
</evidence>
<sequence length="468" mass="51510">MQLSTIPNQKSSEITVLARRFTRLYSNRPHPEEVEDENQDEDLEDLEVDKVDEVENGKTSEVLKELLASTCAVVRNAHLDPSNRDLDTIDKQADELLQGMIECAYGTHESINFLPSFAHDGFGNSLIEDLETKGVGASSPETVREFIEIMTCYTGRPLNAEAAAFPGVTREPYAQTPKPHDKTSPIARFRQDVPSSIVTEATLTAQAIYQGRCSAMSSNTCSPIGLSLSHNSTCMTLSAAGGWKNRCHVLSYYVFDNNLDDFPYEVDIETGLADMGGPLALIDNRNKILCGGRGEVEVWDVDSLPDHGPKGKKRVGKGKISINDFWHDEPEDIERLTGTDATLTIKFTDPTLDPLRWQRLSDAKILCTQRRGFLCYTIDLQTGGKVTSRYLGHGGEVNCISVSEGDPNAFLTACNDGVVRLYDVRESLPRLSFNAGAGSDPCDTALYIHVEGVPFVISSSHRLESIKV</sequence>
<dbReference type="InterPro" id="IPR036322">
    <property type="entry name" value="WD40_repeat_dom_sf"/>
</dbReference>
<name>W4JWS9_HETIT</name>
<dbReference type="InterPro" id="IPR015943">
    <property type="entry name" value="WD40/YVTN_repeat-like_dom_sf"/>
</dbReference>
<organism evidence="2 3">
    <name type="scientific">Heterobasidion irregulare (strain TC 32-1)</name>
    <dbReference type="NCBI Taxonomy" id="747525"/>
    <lineage>
        <taxon>Eukaryota</taxon>
        <taxon>Fungi</taxon>
        <taxon>Dikarya</taxon>
        <taxon>Basidiomycota</taxon>
        <taxon>Agaricomycotina</taxon>
        <taxon>Agaricomycetes</taxon>
        <taxon>Russulales</taxon>
        <taxon>Bondarzewiaceae</taxon>
        <taxon>Heterobasidion</taxon>
        <taxon>Heterobasidion annosum species complex</taxon>
    </lineage>
</organism>
<dbReference type="OrthoDB" id="548949at2759"/>
<dbReference type="HOGENOM" id="CLU_584017_0_0_1"/>
<dbReference type="GeneID" id="20674366"/>
<dbReference type="Gene3D" id="2.130.10.10">
    <property type="entry name" value="YVTN repeat-like/Quinoprotein amine dehydrogenase"/>
    <property type="match status" value="1"/>
</dbReference>
<dbReference type="Proteomes" id="UP000030671">
    <property type="component" value="Unassembled WGS sequence"/>
</dbReference>
<protein>
    <submittedName>
        <fullName evidence="2">Uncharacterized protein</fullName>
    </submittedName>
</protein>
<dbReference type="SUPFAM" id="SSF50978">
    <property type="entry name" value="WD40 repeat-like"/>
    <property type="match status" value="1"/>
</dbReference>
<keyword evidence="1" id="KW-0853">WD repeat</keyword>
<dbReference type="EMBL" id="KI925463">
    <property type="protein sequence ID" value="ETW77316.1"/>
    <property type="molecule type" value="Genomic_DNA"/>
</dbReference>
<dbReference type="AlphaFoldDB" id="W4JWS9"/>
<dbReference type="eggNOG" id="ENOG502SHN3">
    <property type="taxonomic scope" value="Eukaryota"/>
</dbReference>
<dbReference type="RefSeq" id="XP_009550836.1">
    <property type="nucleotide sequence ID" value="XM_009552541.1"/>
</dbReference>